<sequence>MRYDGTAILDIADEISGTYAEIFSQPPWNKAHDSDPDVVMRGFRTRLDKDMERPGFRVVVARSAAGIDGFASGWVTPSPYPDNRAYGKVSDSIGAEAVAELLVGAIEVDELAVRERARGKGLARRLLADLTADAPEGRAWLLTWTGAPEAVEFYERLGWYRVPVVPGRENDIVTFLAPTHPRAV</sequence>
<dbReference type="InterPro" id="IPR016181">
    <property type="entry name" value="Acyl_CoA_acyltransferase"/>
</dbReference>
<protein>
    <submittedName>
        <fullName evidence="4">GCN5-related N-acetyltransferase</fullName>
    </submittedName>
</protein>
<dbReference type="Pfam" id="PF13508">
    <property type="entry name" value="Acetyltransf_7"/>
    <property type="match status" value="1"/>
</dbReference>
<dbReference type="eggNOG" id="COG0456">
    <property type="taxonomic scope" value="Bacteria"/>
</dbReference>
<dbReference type="PROSITE" id="PS51186">
    <property type="entry name" value="GNAT"/>
    <property type="match status" value="1"/>
</dbReference>
<accession>D3PYW8</accession>
<dbReference type="Gene3D" id="3.40.630.30">
    <property type="match status" value="1"/>
</dbReference>
<gene>
    <name evidence="4" type="ordered locus">Snas_3896</name>
</gene>
<dbReference type="KEGG" id="sna:Snas_3896"/>
<keyword evidence="1 4" id="KW-0808">Transferase</keyword>
<evidence type="ECO:0000256" key="2">
    <source>
        <dbReference type="ARBA" id="ARBA00023315"/>
    </source>
</evidence>
<evidence type="ECO:0000313" key="4">
    <source>
        <dbReference type="EMBL" id="ADD43551.1"/>
    </source>
</evidence>
<dbReference type="EMBL" id="CP001778">
    <property type="protein sequence ID" value="ADD43551.1"/>
    <property type="molecule type" value="Genomic_DNA"/>
</dbReference>
<dbReference type="SUPFAM" id="SSF55729">
    <property type="entry name" value="Acyl-CoA N-acyltransferases (Nat)"/>
    <property type="match status" value="1"/>
</dbReference>
<evidence type="ECO:0000256" key="1">
    <source>
        <dbReference type="ARBA" id="ARBA00022679"/>
    </source>
</evidence>
<dbReference type="InterPro" id="IPR000182">
    <property type="entry name" value="GNAT_dom"/>
</dbReference>
<keyword evidence="2" id="KW-0012">Acyltransferase</keyword>
<keyword evidence="5" id="KW-1185">Reference proteome</keyword>
<feature type="domain" description="N-acetyltransferase" evidence="3">
    <location>
        <begin position="9"/>
        <end position="181"/>
    </location>
</feature>
<dbReference type="AlphaFoldDB" id="D3PYW8"/>
<name>D3PYW8_STANL</name>
<reference evidence="4 5" key="1">
    <citation type="journal article" date="2009" name="Stand. Genomic Sci.">
        <title>Complete genome sequence of Stackebrandtia nassauensis type strain (LLR-40K-21).</title>
        <authorList>
            <person name="Munk C."/>
            <person name="Lapidus A."/>
            <person name="Copeland A."/>
            <person name="Jando M."/>
            <person name="Mayilraj S."/>
            <person name="Glavina Del Rio T."/>
            <person name="Nolan M."/>
            <person name="Chen F."/>
            <person name="Lucas S."/>
            <person name="Tice H."/>
            <person name="Cheng J.F."/>
            <person name="Han C."/>
            <person name="Detter J.C."/>
            <person name="Bruce D."/>
            <person name="Goodwin L."/>
            <person name="Chain P."/>
            <person name="Pitluck S."/>
            <person name="Goker M."/>
            <person name="Ovchinikova G."/>
            <person name="Pati A."/>
            <person name="Ivanova N."/>
            <person name="Mavromatis K."/>
            <person name="Chen A."/>
            <person name="Palaniappan K."/>
            <person name="Land M."/>
            <person name="Hauser L."/>
            <person name="Chang Y.J."/>
            <person name="Jeffries C.D."/>
            <person name="Bristow J."/>
            <person name="Eisen J.A."/>
            <person name="Markowitz V."/>
            <person name="Hugenholtz P."/>
            <person name="Kyrpides N.C."/>
            <person name="Klenk H.P."/>
        </authorList>
    </citation>
    <scope>NUCLEOTIDE SEQUENCE [LARGE SCALE GENOMIC DNA]</scope>
    <source>
        <strain evidence="5">DSM 44728 / CIP 108903 / NRRL B-16338 / NBRC 102104 / LLR-40K-21</strain>
    </source>
</reference>
<evidence type="ECO:0000259" key="3">
    <source>
        <dbReference type="PROSITE" id="PS51186"/>
    </source>
</evidence>
<dbReference type="Proteomes" id="UP000000844">
    <property type="component" value="Chromosome"/>
</dbReference>
<evidence type="ECO:0000313" key="5">
    <source>
        <dbReference type="Proteomes" id="UP000000844"/>
    </source>
</evidence>
<dbReference type="RefSeq" id="WP_013019122.1">
    <property type="nucleotide sequence ID" value="NC_013947.1"/>
</dbReference>
<dbReference type="GO" id="GO:0016747">
    <property type="term" value="F:acyltransferase activity, transferring groups other than amino-acyl groups"/>
    <property type="evidence" value="ECO:0007669"/>
    <property type="project" value="InterPro"/>
</dbReference>
<dbReference type="PANTHER" id="PTHR43877">
    <property type="entry name" value="AMINOALKYLPHOSPHONATE N-ACETYLTRANSFERASE-RELATED-RELATED"/>
    <property type="match status" value="1"/>
</dbReference>
<dbReference type="HOGENOM" id="CLU_096119_0_0_11"/>
<dbReference type="InterPro" id="IPR050832">
    <property type="entry name" value="Bact_Acetyltransf"/>
</dbReference>
<organism evidence="4 5">
    <name type="scientific">Stackebrandtia nassauensis (strain DSM 44728 / CIP 108903 / NRRL B-16338 / NBRC 102104 / LLR-40K-21)</name>
    <dbReference type="NCBI Taxonomy" id="446470"/>
    <lineage>
        <taxon>Bacteria</taxon>
        <taxon>Bacillati</taxon>
        <taxon>Actinomycetota</taxon>
        <taxon>Actinomycetes</taxon>
        <taxon>Glycomycetales</taxon>
        <taxon>Glycomycetaceae</taxon>
        <taxon>Stackebrandtia</taxon>
    </lineage>
</organism>
<dbReference type="OrthoDB" id="3371202at2"/>
<proteinExistence type="predicted"/>
<dbReference type="CDD" id="cd04301">
    <property type="entry name" value="NAT_SF"/>
    <property type="match status" value="1"/>
</dbReference>
<dbReference type="STRING" id="446470.Snas_3896"/>